<evidence type="ECO:0000313" key="2">
    <source>
        <dbReference type="EMBL" id="PKB98875.1"/>
    </source>
</evidence>
<dbReference type="AlphaFoldDB" id="A0A2N0NWE9"/>
<reference evidence="2 3" key="2">
    <citation type="submission" date="2017-09" db="EMBL/GenBank/DDBJ databases">
        <title>Extensive intraspecific genome diversity in a model arbuscular mycorrhizal fungus.</title>
        <authorList>
            <person name="Chen E.C."/>
            <person name="Morin E."/>
            <person name="Beaudet D."/>
            <person name="Noel J."/>
            <person name="Ndikumana S."/>
            <person name="Charron P."/>
            <person name="St-Onge C."/>
            <person name="Giorgi J."/>
            <person name="Grigoriev I.V."/>
            <person name="Roux C."/>
            <person name="Martin F.M."/>
            <person name="Corradi N."/>
        </authorList>
    </citation>
    <scope>NUCLEOTIDE SEQUENCE [LARGE SCALE GENOMIC DNA]</scope>
    <source>
        <strain evidence="2 3">A5</strain>
    </source>
</reference>
<dbReference type="VEuPathDB" id="FungiDB:RhiirA1_403280"/>
<feature type="coiled-coil region" evidence="1">
    <location>
        <begin position="227"/>
        <end position="334"/>
    </location>
</feature>
<proteinExistence type="predicted"/>
<organism evidence="2 3">
    <name type="scientific">Rhizophagus irregularis</name>
    <dbReference type="NCBI Taxonomy" id="588596"/>
    <lineage>
        <taxon>Eukaryota</taxon>
        <taxon>Fungi</taxon>
        <taxon>Fungi incertae sedis</taxon>
        <taxon>Mucoromycota</taxon>
        <taxon>Glomeromycotina</taxon>
        <taxon>Glomeromycetes</taxon>
        <taxon>Glomerales</taxon>
        <taxon>Glomeraceae</taxon>
        <taxon>Rhizophagus</taxon>
    </lineage>
</organism>
<comment type="caution">
    <text evidence="2">The sequence shown here is derived from an EMBL/GenBank/DDBJ whole genome shotgun (WGS) entry which is preliminary data.</text>
</comment>
<gene>
    <name evidence="2" type="ORF">RhiirA5_430675</name>
</gene>
<reference evidence="2 3" key="1">
    <citation type="submission" date="2016-04" db="EMBL/GenBank/DDBJ databases">
        <title>Genome analyses suggest a sexual origin of heterokaryosis in a supposedly ancient asexual fungus.</title>
        <authorList>
            <person name="Ropars J."/>
            <person name="Sedzielewska K."/>
            <person name="Noel J."/>
            <person name="Charron P."/>
            <person name="Farinelli L."/>
            <person name="Marton T."/>
            <person name="Kruger M."/>
            <person name="Pelin A."/>
            <person name="Brachmann A."/>
            <person name="Corradi N."/>
        </authorList>
    </citation>
    <scope>NUCLEOTIDE SEQUENCE [LARGE SCALE GENOMIC DNA]</scope>
    <source>
        <strain evidence="2 3">A5</strain>
    </source>
</reference>
<dbReference type="Proteomes" id="UP000232722">
    <property type="component" value="Unassembled WGS sequence"/>
</dbReference>
<dbReference type="VEuPathDB" id="FungiDB:RhiirFUN_018451"/>
<keyword evidence="1" id="KW-0175">Coiled coil</keyword>
<sequence>MLVIIARKQTRIGGLLREKFVFQLVIRQRNQNILNLQGQILALQNNPLGNMADARRLPVLTMIAPVLAKTKPYIGQEPPDDYLDRLIQSISFAQGHMTVLENANAGDFDDVVKCDIFKAQMGGKYLPVPAQDPYNGNANINSPATLRAWMRSHYQRETVGSRQSVLQRLTQEKFLPSDTPDTYEKRIRPLLLGVADGDAQTIGFLKNYLSDMWLERASNLNGGQNYQNNSSAEIEKLNSQIASLQAQLTQPAQVLHPQNNEASANFEKLNSKIASLEAQLAESMQVHSKLAQRLQLPENVVNSNNASIFDNYINQELEKRLGVIEINLAKLTKLVREDTIDTKSAQYQCSEFSDYNNGGLEKRLERIEAHLAKFARKDTRDTKTP</sequence>
<evidence type="ECO:0000313" key="3">
    <source>
        <dbReference type="Proteomes" id="UP000232722"/>
    </source>
</evidence>
<dbReference type="EMBL" id="LLXJ01002435">
    <property type="protein sequence ID" value="PKB98875.1"/>
    <property type="molecule type" value="Genomic_DNA"/>
</dbReference>
<name>A0A2N0NWE9_9GLOM</name>
<evidence type="ECO:0000256" key="1">
    <source>
        <dbReference type="SAM" id="Coils"/>
    </source>
</evidence>
<accession>A0A2N0NWE9</accession>
<dbReference type="VEuPathDB" id="FungiDB:FUN_024707"/>
<protein>
    <submittedName>
        <fullName evidence="2">Uncharacterized protein</fullName>
    </submittedName>
</protein>